<proteinExistence type="predicted"/>
<reference evidence="2 3" key="1">
    <citation type="journal article" date="2019" name="Int. J. Syst. Evol. Microbiol.">
        <title>The Global Catalogue of Microorganisms (GCM) 10K type strain sequencing project: providing services to taxonomists for standard genome sequencing and annotation.</title>
        <authorList>
            <consortium name="The Broad Institute Genomics Platform"/>
            <consortium name="The Broad Institute Genome Sequencing Center for Infectious Disease"/>
            <person name="Wu L."/>
            <person name="Ma J."/>
        </authorList>
    </citation>
    <scope>NUCLEOTIDE SEQUENCE [LARGE SCALE GENOMIC DNA]</scope>
    <source>
        <strain evidence="2 3">DT92</strain>
    </source>
</reference>
<evidence type="ECO:0000256" key="1">
    <source>
        <dbReference type="SAM" id="Phobius"/>
    </source>
</evidence>
<dbReference type="AlphaFoldDB" id="A0ABD5XWT3"/>
<dbReference type="Proteomes" id="UP001596368">
    <property type="component" value="Unassembled WGS sequence"/>
</dbReference>
<keyword evidence="1" id="KW-1133">Transmembrane helix</keyword>
<gene>
    <name evidence="2" type="ORF">ACFQRB_16750</name>
</gene>
<name>A0ABD5XWT3_9EURY</name>
<evidence type="ECO:0000313" key="2">
    <source>
        <dbReference type="EMBL" id="MFC7137657.1"/>
    </source>
</evidence>
<accession>A0ABD5XWT3</accession>
<protein>
    <recommendedName>
        <fullName evidence="4">Transposase</fullName>
    </recommendedName>
</protein>
<keyword evidence="1" id="KW-0472">Membrane</keyword>
<feature type="transmembrane region" description="Helical" evidence="1">
    <location>
        <begin position="6"/>
        <end position="25"/>
    </location>
</feature>
<comment type="caution">
    <text evidence="2">The sequence shown here is derived from an EMBL/GenBank/DDBJ whole genome shotgun (WGS) entry which is preliminary data.</text>
</comment>
<dbReference type="EMBL" id="JBHSZG010000002">
    <property type="protein sequence ID" value="MFC7137657.1"/>
    <property type="molecule type" value="Genomic_DNA"/>
</dbReference>
<evidence type="ECO:0008006" key="4">
    <source>
        <dbReference type="Google" id="ProtNLM"/>
    </source>
</evidence>
<keyword evidence="3" id="KW-1185">Reference proteome</keyword>
<organism evidence="2 3">
    <name type="scientific">Halobaculum litoreum</name>
    <dbReference type="NCBI Taxonomy" id="3031998"/>
    <lineage>
        <taxon>Archaea</taxon>
        <taxon>Methanobacteriati</taxon>
        <taxon>Methanobacteriota</taxon>
        <taxon>Stenosarchaea group</taxon>
        <taxon>Halobacteria</taxon>
        <taxon>Halobacteriales</taxon>
        <taxon>Haloferacaceae</taxon>
        <taxon>Halobaculum</taxon>
    </lineage>
</organism>
<sequence>MVDGDVLVLIELVVEWLAGGLGVVLEGKRLRSRQRSCHRRVRERIQRFGLTFERDWVEQRRQPVPVTWSVQDRSHRRP</sequence>
<evidence type="ECO:0000313" key="3">
    <source>
        <dbReference type="Proteomes" id="UP001596368"/>
    </source>
</evidence>
<keyword evidence="1" id="KW-0812">Transmembrane</keyword>